<evidence type="ECO:0000313" key="3">
    <source>
        <dbReference type="Proteomes" id="UP000176628"/>
    </source>
</evidence>
<dbReference type="Proteomes" id="UP000176628">
    <property type="component" value="Unassembled WGS sequence"/>
</dbReference>
<keyword evidence="1" id="KW-0472">Membrane</keyword>
<feature type="transmembrane region" description="Helical" evidence="1">
    <location>
        <begin position="34"/>
        <end position="57"/>
    </location>
</feature>
<accession>A0A1F5G2W9</accession>
<feature type="transmembrane region" description="Helical" evidence="1">
    <location>
        <begin position="9"/>
        <end position="28"/>
    </location>
</feature>
<dbReference type="AlphaFoldDB" id="A0A1F5G2W9"/>
<organism evidence="2 3">
    <name type="scientific">Candidatus Curtissbacteria bacterium RBG_16_39_7</name>
    <dbReference type="NCBI Taxonomy" id="1797707"/>
    <lineage>
        <taxon>Bacteria</taxon>
        <taxon>Candidatus Curtissiibacteriota</taxon>
    </lineage>
</organism>
<feature type="transmembrane region" description="Helical" evidence="1">
    <location>
        <begin position="91"/>
        <end position="109"/>
    </location>
</feature>
<evidence type="ECO:0000313" key="2">
    <source>
        <dbReference type="EMBL" id="OGD86226.1"/>
    </source>
</evidence>
<evidence type="ECO:0000256" key="1">
    <source>
        <dbReference type="SAM" id="Phobius"/>
    </source>
</evidence>
<name>A0A1F5G2W9_9BACT</name>
<keyword evidence="1" id="KW-1133">Transmembrane helix</keyword>
<protein>
    <submittedName>
        <fullName evidence="2">Uncharacterized protein</fullName>
    </submittedName>
</protein>
<dbReference type="EMBL" id="MFAV01000026">
    <property type="protein sequence ID" value="OGD86226.1"/>
    <property type="molecule type" value="Genomic_DNA"/>
</dbReference>
<feature type="transmembrane region" description="Helical" evidence="1">
    <location>
        <begin position="69"/>
        <end position="85"/>
    </location>
</feature>
<comment type="caution">
    <text evidence="2">The sequence shown here is derived from an EMBL/GenBank/DDBJ whole genome shotgun (WGS) entry which is preliminary data.</text>
</comment>
<keyword evidence="1" id="KW-0812">Transmembrane</keyword>
<sequence length="111" mass="13054">MKRIEKKRFLPSILFACLCWIVFFYFLFFVDPEIVINFLIPGSYLPFFLSLFFAIFLTGSFIFFNTRRGFLLALGVVTFLYLRLYGLDHLLNLILLISFILVLEFAASLRS</sequence>
<reference evidence="2 3" key="1">
    <citation type="journal article" date="2016" name="Nat. Commun.">
        <title>Thousands of microbial genomes shed light on interconnected biogeochemical processes in an aquifer system.</title>
        <authorList>
            <person name="Anantharaman K."/>
            <person name="Brown C.T."/>
            <person name="Hug L.A."/>
            <person name="Sharon I."/>
            <person name="Castelle C.J."/>
            <person name="Probst A.J."/>
            <person name="Thomas B.C."/>
            <person name="Singh A."/>
            <person name="Wilkins M.J."/>
            <person name="Karaoz U."/>
            <person name="Brodie E.L."/>
            <person name="Williams K.H."/>
            <person name="Hubbard S.S."/>
            <person name="Banfield J.F."/>
        </authorList>
    </citation>
    <scope>NUCLEOTIDE SEQUENCE [LARGE SCALE GENOMIC DNA]</scope>
</reference>
<gene>
    <name evidence="2" type="ORF">A2Z23_00940</name>
</gene>
<proteinExistence type="predicted"/>